<comment type="caution">
    <text evidence="1">The sequence shown here is derived from an EMBL/GenBank/DDBJ whole genome shotgun (WGS) entry which is preliminary data.</text>
</comment>
<protein>
    <recommendedName>
        <fullName evidence="3">Dynactin subunit 3</fullName>
    </recommendedName>
</protein>
<dbReference type="GO" id="GO:0005869">
    <property type="term" value="C:dynactin complex"/>
    <property type="evidence" value="ECO:0007669"/>
    <property type="project" value="InterPro"/>
</dbReference>
<evidence type="ECO:0008006" key="3">
    <source>
        <dbReference type="Google" id="ProtNLM"/>
    </source>
</evidence>
<gene>
    <name evidence="1" type="ORF">scyTo_0014550</name>
</gene>
<reference evidence="1 2" key="1">
    <citation type="journal article" date="2018" name="Nat. Ecol. Evol.">
        <title>Shark genomes provide insights into elasmobranch evolution and the origin of vertebrates.</title>
        <authorList>
            <person name="Hara Y"/>
            <person name="Yamaguchi K"/>
            <person name="Onimaru K"/>
            <person name="Kadota M"/>
            <person name="Koyanagi M"/>
            <person name="Keeley SD"/>
            <person name="Tatsumi K"/>
            <person name="Tanaka K"/>
            <person name="Motone F"/>
            <person name="Kageyama Y"/>
            <person name="Nozu R"/>
            <person name="Adachi N"/>
            <person name="Nishimura O"/>
            <person name="Nakagawa R"/>
            <person name="Tanegashima C"/>
            <person name="Kiyatake I"/>
            <person name="Matsumoto R"/>
            <person name="Murakumo K"/>
            <person name="Nishida K"/>
            <person name="Terakita A"/>
            <person name="Kuratani S"/>
            <person name="Sato K"/>
            <person name="Hyodo S Kuraku.S."/>
        </authorList>
    </citation>
    <scope>NUCLEOTIDE SEQUENCE [LARGE SCALE GENOMIC DNA]</scope>
</reference>
<evidence type="ECO:0000313" key="2">
    <source>
        <dbReference type="Proteomes" id="UP000288216"/>
    </source>
</evidence>
<dbReference type="PANTHER" id="PTHR28360:SF1">
    <property type="entry name" value="DYNACTIN SUBUNIT 3"/>
    <property type="match status" value="1"/>
</dbReference>
<dbReference type="Proteomes" id="UP000288216">
    <property type="component" value="Unassembled WGS sequence"/>
</dbReference>
<dbReference type="GO" id="GO:0061640">
    <property type="term" value="P:cytoskeleton-dependent cytokinesis"/>
    <property type="evidence" value="ECO:0007669"/>
    <property type="project" value="InterPro"/>
</dbReference>
<dbReference type="OrthoDB" id="16729at2759"/>
<dbReference type="AlphaFoldDB" id="A0A401NPS7"/>
<dbReference type="OMA" id="IQQQEQC"/>
<keyword evidence="2" id="KW-1185">Reference proteome</keyword>
<dbReference type="Pfam" id="PF07426">
    <property type="entry name" value="Dynactin_p22"/>
    <property type="match status" value="1"/>
</dbReference>
<name>A0A401NPS7_SCYTO</name>
<accession>A0A401NPS7</accession>
<proteinExistence type="predicted"/>
<dbReference type="STRING" id="75743.A0A401NPS7"/>
<organism evidence="1 2">
    <name type="scientific">Scyliorhinus torazame</name>
    <name type="common">Cloudy catshark</name>
    <name type="synonym">Catulus torazame</name>
    <dbReference type="NCBI Taxonomy" id="75743"/>
    <lineage>
        <taxon>Eukaryota</taxon>
        <taxon>Metazoa</taxon>
        <taxon>Chordata</taxon>
        <taxon>Craniata</taxon>
        <taxon>Vertebrata</taxon>
        <taxon>Chondrichthyes</taxon>
        <taxon>Elasmobranchii</taxon>
        <taxon>Galeomorphii</taxon>
        <taxon>Galeoidea</taxon>
        <taxon>Carcharhiniformes</taxon>
        <taxon>Scyliorhinidae</taxon>
        <taxon>Scyliorhinus</taxon>
    </lineage>
</organism>
<dbReference type="InterPro" id="IPR009991">
    <property type="entry name" value="DCTN3"/>
</dbReference>
<sequence>MAELEKLQSRLEKLETGLYGERTRQAGQFTDAVVKVQASLGNISSKRERIKTLYKKIEDLIKYLDPQYIDRIAVPDAMKLEFILAEEHFIHSQVRLLESVKKHQPYLESEHIKAVPNYSSKVQALTQVQIQEQDQCNAITEDVSKMLDEYNKMILLLSKQFVQWEELLTKLEAAKQIKPLSD</sequence>
<evidence type="ECO:0000313" key="1">
    <source>
        <dbReference type="EMBL" id="GCB62849.1"/>
    </source>
</evidence>
<dbReference type="EMBL" id="BFAA01007848">
    <property type="protein sequence ID" value="GCB62849.1"/>
    <property type="molecule type" value="Genomic_DNA"/>
</dbReference>
<dbReference type="PANTHER" id="PTHR28360">
    <property type="entry name" value="DYNACTIN SUBUNIT 3"/>
    <property type="match status" value="1"/>
</dbReference>